<protein>
    <submittedName>
        <fullName evidence="1">Uncharacterized protein</fullName>
    </submittedName>
</protein>
<evidence type="ECO:0000313" key="2">
    <source>
        <dbReference type="Proteomes" id="UP000198827"/>
    </source>
</evidence>
<dbReference type="OrthoDB" id="6856732at2"/>
<dbReference type="EMBL" id="LT629705">
    <property type="protein sequence ID" value="SDO24303.1"/>
    <property type="molecule type" value="Genomic_DNA"/>
</dbReference>
<name>A0A1H0HYT8_9PSED</name>
<reference evidence="1 2" key="1">
    <citation type="submission" date="2016-10" db="EMBL/GenBank/DDBJ databases">
        <authorList>
            <person name="de Groot N.N."/>
        </authorList>
    </citation>
    <scope>NUCLEOTIDE SEQUENCE [LARGE SCALE GENOMIC DNA]</scope>
    <source>
        <strain evidence="1 2">CECT 7543</strain>
    </source>
</reference>
<organism evidence="1 2">
    <name type="scientific">Pseudomonas arsenicoxydans</name>
    <dbReference type="NCBI Taxonomy" id="702115"/>
    <lineage>
        <taxon>Bacteria</taxon>
        <taxon>Pseudomonadati</taxon>
        <taxon>Pseudomonadota</taxon>
        <taxon>Gammaproteobacteria</taxon>
        <taxon>Pseudomonadales</taxon>
        <taxon>Pseudomonadaceae</taxon>
        <taxon>Pseudomonas</taxon>
    </lineage>
</organism>
<gene>
    <name evidence="1" type="ORF">SAMN04489798_2424</name>
</gene>
<sequence>MTNIENTNNETPDAYSDIFSFFSATSIGILYQLSPFLLSKENQALLDDLVGKAKVELIGFLDRAESRVALGQQIEQWRNQKADPKQTRVIIKIINNTSHTFKMARTSLPLRQSERESFQLEPQEETAFKSEFAYTYAYPWPKNKIMFNQFVDFGDQTIGVRFDLGMIMNTSFGVLTPTHKPSVKNTVTSIGTSRVDCSTKITHMSDEAPFNFEVEITLG</sequence>
<proteinExistence type="predicted"/>
<accession>A0A1H0HYT8</accession>
<dbReference type="AlphaFoldDB" id="A0A1H0HYT8"/>
<dbReference type="RefSeq" id="WP_090181011.1">
    <property type="nucleotide sequence ID" value="NZ_LT629705.1"/>
</dbReference>
<evidence type="ECO:0000313" key="1">
    <source>
        <dbReference type="EMBL" id="SDO24303.1"/>
    </source>
</evidence>
<dbReference type="Proteomes" id="UP000198827">
    <property type="component" value="Chromosome I"/>
</dbReference>